<evidence type="ECO:0000313" key="2">
    <source>
        <dbReference type="EMBL" id="GAA2702390.1"/>
    </source>
</evidence>
<dbReference type="Proteomes" id="UP001501666">
    <property type="component" value="Unassembled WGS sequence"/>
</dbReference>
<evidence type="ECO:0000313" key="3">
    <source>
        <dbReference type="Proteomes" id="UP001501666"/>
    </source>
</evidence>
<comment type="caution">
    <text evidence="2">The sequence shown here is derived from an EMBL/GenBank/DDBJ whole genome shotgun (WGS) entry which is preliminary data.</text>
</comment>
<name>A0ABN3TGM3_9ACTN</name>
<sequence length="291" mass="31127">MNRILLGKRGWMILAAVLAMGLIGSAGLAIANPYGNVSNEETCAVWDPPGTPRYQQCLDNLNVSGQSGLVAGSPPGANTTPTISATSSDGNSHPPNYFCHDAGKSHYASTKRIKDCESELVCLWQSSDRKYHCIDGSGKSVDPPGGICQPGRNPHYACADDQVVSVITPEIGEPTSSPPHTRSTIPPTLSSHPAPADPTIQPTQELMVTSPSPISTPTATPTQTATIDPVAQALEQARTQGLRIWLETDLFKAWKRGPEQLSGHREAQAVRQPVGGRWCEVRLRPRAQGIR</sequence>
<protein>
    <submittedName>
        <fullName evidence="2">Uncharacterized protein</fullName>
    </submittedName>
</protein>
<gene>
    <name evidence="2" type="ORF">GCM10010412_100420</name>
</gene>
<dbReference type="EMBL" id="BAAATE010000080">
    <property type="protein sequence ID" value="GAA2702390.1"/>
    <property type="molecule type" value="Genomic_DNA"/>
</dbReference>
<proteinExistence type="predicted"/>
<reference evidence="2 3" key="1">
    <citation type="journal article" date="2019" name="Int. J. Syst. Evol. Microbiol.">
        <title>The Global Catalogue of Microorganisms (GCM) 10K type strain sequencing project: providing services to taxonomists for standard genome sequencing and annotation.</title>
        <authorList>
            <consortium name="The Broad Institute Genomics Platform"/>
            <consortium name="The Broad Institute Genome Sequencing Center for Infectious Disease"/>
            <person name="Wu L."/>
            <person name="Ma J."/>
        </authorList>
    </citation>
    <scope>NUCLEOTIDE SEQUENCE [LARGE SCALE GENOMIC DNA]</scope>
    <source>
        <strain evidence="2 3">JCM 6835</strain>
    </source>
</reference>
<dbReference type="RefSeq" id="WP_346158239.1">
    <property type="nucleotide sequence ID" value="NZ_BAAATE010000080.1"/>
</dbReference>
<feature type="region of interest" description="Disordered" evidence="1">
    <location>
        <begin position="172"/>
        <end position="192"/>
    </location>
</feature>
<organism evidence="2 3">
    <name type="scientific">Nonomuraea recticatena</name>
    <dbReference type="NCBI Taxonomy" id="46178"/>
    <lineage>
        <taxon>Bacteria</taxon>
        <taxon>Bacillati</taxon>
        <taxon>Actinomycetota</taxon>
        <taxon>Actinomycetes</taxon>
        <taxon>Streptosporangiales</taxon>
        <taxon>Streptosporangiaceae</taxon>
        <taxon>Nonomuraea</taxon>
    </lineage>
</organism>
<accession>A0ABN3TGM3</accession>
<evidence type="ECO:0000256" key="1">
    <source>
        <dbReference type="SAM" id="MobiDB-lite"/>
    </source>
</evidence>
<keyword evidence="3" id="KW-1185">Reference proteome</keyword>
<feature type="compositionally biased region" description="Polar residues" evidence="1">
    <location>
        <begin position="174"/>
        <end position="191"/>
    </location>
</feature>